<comment type="caution">
    <text evidence="1">The sequence shown here is derived from an EMBL/GenBank/DDBJ whole genome shotgun (WGS) entry which is preliminary data.</text>
</comment>
<protein>
    <submittedName>
        <fullName evidence="1">Uncharacterized protein</fullName>
    </submittedName>
</protein>
<organism evidence="1 2">
    <name type="scientific">Burkholderia multivorans</name>
    <dbReference type="NCBI Taxonomy" id="87883"/>
    <lineage>
        <taxon>Bacteria</taxon>
        <taxon>Pseudomonadati</taxon>
        <taxon>Pseudomonadota</taxon>
        <taxon>Betaproteobacteria</taxon>
        <taxon>Burkholderiales</taxon>
        <taxon>Burkholderiaceae</taxon>
        <taxon>Burkholderia</taxon>
        <taxon>Burkholderia cepacia complex</taxon>
    </lineage>
</organism>
<dbReference type="Proteomes" id="UP000237686">
    <property type="component" value="Unassembled WGS sequence"/>
</dbReference>
<evidence type="ECO:0000313" key="1">
    <source>
        <dbReference type="EMBL" id="PRF18852.1"/>
    </source>
</evidence>
<reference evidence="1 2" key="1">
    <citation type="submission" date="2018-03" db="EMBL/GenBank/DDBJ databases">
        <authorList>
            <person name="Nguyen K."/>
            <person name="Fouts D."/>
            <person name="Sutton G."/>
        </authorList>
    </citation>
    <scope>NUCLEOTIDE SEQUENCE [LARGE SCALE GENOMIC DNA]</scope>
    <source>
        <strain evidence="1 2">AU17135</strain>
    </source>
</reference>
<dbReference type="AlphaFoldDB" id="A0A8E2UR60"/>
<sequence>MVNIERVRQLDDVVCLMCHGAPRTNVLLPSATEHGFFHRLAVLSAFCRDVCKTLSRGSDARNAPLSSPEVI</sequence>
<evidence type="ECO:0000313" key="2">
    <source>
        <dbReference type="Proteomes" id="UP000237686"/>
    </source>
</evidence>
<gene>
    <name evidence="1" type="ORF">C6P98_24955</name>
</gene>
<accession>A0A8E2UR60</accession>
<proteinExistence type="predicted"/>
<name>A0A8E2UR60_9BURK</name>
<dbReference type="EMBL" id="PVFZ01000068">
    <property type="protein sequence ID" value="PRF18852.1"/>
    <property type="molecule type" value="Genomic_DNA"/>
</dbReference>